<evidence type="ECO:0000313" key="1">
    <source>
        <dbReference type="EMBL" id="CEN33468.1"/>
    </source>
</evidence>
<proteinExistence type="predicted"/>
<gene>
    <name evidence="1" type="ORF">CCYN74_10018</name>
</gene>
<evidence type="ECO:0000313" key="2">
    <source>
        <dbReference type="Proteomes" id="UP000038083"/>
    </source>
</evidence>
<dbReference type="EMBL" id="CDOG01000001">
    <property type="protein sequence ID" value="CEN33468.1"/>
    <property type="molecule type" value="Genomic_DNA"/>
</dbReference>
<name>A0A0B7HVC0_9FLAO</name>
<sequence>MFLLTISEATKVENLILKIKSFNITTIFLTLKTTNKQLKIKQLDKNRIKIILKLKFINLVFFT</sequence>
<dbReference type="AlphaFoldDB" id="A0A0B7HVC0"/>
<protein>
    <submittedName>
        <fullName evidence="1">Uncharacterized protein</fullName>
    </submittedName>
</protein>
<organism evidence="1 2">
    <name type="scientific">Capnocytophaga cynodegmi</name>
    <dbReference type="NCBI Taxonomy" id="28189"/>
    <lineage>
        <taxon>Bacteria</taxon>
        <taxon>Pseudomonadati</taxon>
        <taxon>Bacteroidota</taxon>
        <taxon>Flavobacteriia</taxon>
        <taxon>Flavobacteriales</taxon>
        <taxon>Flavobacteriaceae</taxon>
        <taxon>Capnocytophaga</taxon>
    </lineage>
</organism>
<accession>A0A0B7HVC0</accession>
<reference evidence="1 2" key="1">
    <citation type="submission" date="2015-01" db="EMBL/GenBank/DDBJ databases">
        <authorList>
            <person name="MANFREDI Pablo"/>
        </authorList>
    </citation>
    <scope>NUCLEOTIDE SEQUENCE [LARGE SCALE GENOMIC DNA]</scope>
    <source>
        <strain evidence="1 2">Ccy74</strain>
    </source>
</reference>
<dbReference type="Proteomes" id="UP000038083">
    <property type="component" value="Unassembled WGS sequence"/>
</dbReference>